<evidence type="ECO:0000313" key="1">
    <source>
        <dbReference type="EMBL" id="KRH17260.1"/>
    </source>
</evidence>
<accession>K7M8B6</accession>
<proteinExistence type="predicted"/>
<dbReference type="HOGENOM" id="CLU_2854155_0_0_1"/>
<name>K7M8B6_SOYBN</name>
<dbReference type="Gramene" id="KRH17260">
    <property type="protein sequence ID" value="KRH17260"/>
    <property type="gene ID" value="GLYMA_14G209500"/>
</dbReference>
<dbReference type="EMBL" id="CM000847">
    <property type="protein sequence ID" value="KRH17260.1"/>
    <property type="molecule type" value="Genomic_DNA"/>
</dbReference>
<organism evidence="2">
    <name type="scientific">Glycine max</name>
    <name type="common">Soybean</name>
    <name type="synonym">Glycine hispida</name>
    <dbReference type="NCBI Taxonomy" id="3847"/>
    <lineage>
        <taxon>Eukaryota</taxon>
        <taxon>Viridiplantae</taxon>
        <taxon>Streptophyta</taxon>
        <taxon>Embryophyta</taxon>
        <taxon>Tracheophyta</taxon>
        <taxon>Spermatophyta</taxon>
        <taxon>Magnoliopsida</taxon>
        <taxon>eudicotyledons</taxon>
        <taxon>Gunneridae</taxon>
        <taxon>Pentapetalae</taxon>
        <taxon>rosids</taxon>
        <taxon>fabids</taxon>
        <taxon>Fabales</taxon>
        <taxon>Fabaceae</taxon>
        <taxon>Papilionoideae</taxon>
        <taxon>50 kb inversion clade</taxon>
        <taxon>NPAAA clade</taxon>
        <taxon>indigoferoid/millettioid clade</taxon>
        <taxon>Phaseoleae</taxon>
        <taxon>Glycine</taxon>
        <taxon>Glycine subgen. Soja</taxon>
    </lineage>
</organism>
<dbReference type="EnsemblPlants" id="KRH17260">
    <property type="protein sequence ID" value="KRH17260"/>
    <property type="gene ID" value="GLYMA_14G209500"/>
</dbReference>
<reference evidence="1 2" key="1">
    <citation type="journal article" date="2010" name="Nature">
        <title>Genome sequence of the palaeopolyploid soybean.</title>
        <authorList>
            <person name="Schmutz J."/>
            <person name="Cannon S.B."/>
            <person name="Schlueter J."/>
            <person name="Ma J."/>
            <person name="Mitros T."/>
            <person name="Nelson W."/>
            <person name="Hyten D.L."/>
            <person name="Song Q."/>
            <person name="Thelen J.J."/>
            <person name="Cheng J."/>
            <person name="Xu D."/>
            <person name="Hellsten U."/>
            <person name="May G.D."/>
            <person name="Yu Y."/>
            <person name="Sakurai T."/>
            <person name="Umezawa T."/>
            <person name="Bhattacharyya M.K."/>
            <person name="Sandhu D."/>
            <person name="Valliyodan B."/>
            <person name="Lindquist E."/>
            <person name="Peto M."/>
            <person name="Grant D."/>
            <person name="Shu S."/>
            <person name="Goodstein D."/>
            <person name="Barry K."/>
            <person name="Futrell-Griggs M."/>
            <person name="Abernathy B."/>
            <person name="Du J."/>
            <person name="Tian Z."/>
            <person name="Zhu L."/>
            <person name="Gill N."/>
            <person name="Joshi T."/>
            <person name="Libault M."/>
            <person name="Sethuraman A."/>
            <person name="Zhang X.-C."/>
            <person name="Shinozaki K."/>
            <person name="Nguyen H.T."/>
            <person name="Wing R.A."/>
            <person name="Cregan P."/>
            <person name="Specht J."/>
            <person name="Grimwood J."/>
            <person name="Rokhsar D."/>
            <person name="Stacey G."/>
            <person name="Shoemaker R.C."/>
            <person name="Jackson S.A."/>
        </authorList>
    </citation>
    <scope>NUCLEOTIDE SEQUENCE [LARGE SCALE GENOMIC DNA]</scope>
    <source>
        <strain evidence="2">cv. Williams 82</strain>
        <tissue evidence="1">Callus</tissue>
    </source>
</reference>
<dbReference type="Proteomes" id="UP000008827">
    <property type="component" value="Chromosome 14"/>
</dbReference>
<dbReference type="AlphaFoldDB" id="K7M8B6"/>
<sequence>MKMKQSLPIVASDLQGQFHRSRENWQCRLSSLFHNHITTRFSLPLNLSLSLKLVRDPITNGTLLV</sequence>
<evidence type="ECO:0000313" key="2">
    <source>
        <dbReference type="EnsemblPlants" id="KRH17260"/>
    </source>
</evidence>
<dbReference type="InParanoid" id="K7M8B6"/>
<protein>
    <submittedName>
        <fullName evidence="1 2">Uncharacterized protein</fullName>
    </submittedName>
</protein>
<keyword evidence="3" id="KW-1185">Reference proteome</keyword>
<gene>
    <name evidence="1" type="ORF">GLYMA_14G209500</name>
</gene>
<reference evidence="1" key="3">
    <citation type="submission" date="2018-07" db="EMBL/GenBank/DDBJ databases">
        <title>WGS assembly of Glycine max.</title>
        <authorList>
            <person name="Schmutz J."/>
            <person name="Cannon S."/>
            <person name="Schlueter J."/>
            <person name="Ma J."/>
            <person name="Mitros T."/>
            <person name="Nelson W."/>
            <person name="Hyten D."/>
            <person name="Song Q."/>
            <person name="Thelen J."/>
            <person name="Cheng J."/>
            <person name="Xu D."/>
            <person name="Hellsten U."/>
            <person name="May G."/>
            <person name="Yu Y."/>
            <person name="Sakurai T."/>
            <person name="Umezawa T."/>
            <person name="Bhattacharyya M."/>
            <person name="Sandhu D."/>
            <person name="Valliyodan B."/>
            <person name="Lindquist E."/>
            <person name="Peto M."/>
            <person name="Grant D."/>
            <person name="Shu S."/>
            <person name="Goodstein D."/>
            <person name="Barry K."/>
            <person name="Futrell-Griggs M."/>
            <person name="Abernathy B."/>
            <person name="Du J."/>
            <person name="Tian Z."/>
            <person name="Zhu L."/>
            <person name="Gill N."/>
            <person name="Joshi T."/>
            <person name="Libault M."/>
            <person name="Sethuraman A."/>
            <person name="Zhang X."/>
            <person name="Shinozaki K."/>
            <person name="Nguyen H."/>
            <person name="Wing R."/>
            <person name="Cregan P."/>
            <person name="Specht J."/>
            <person name="Grimwood J."/>
            <person name="Rokhsar D."/>
            <person name="Stacey G."/>
            <person name="Shoemaker R."/>
            <person name="Jackson S."/>
        </authorList>
    </citation>
    <scope>NUCLEOTIDE SEQUENCE</scope>
    <source>
        <tissue evidence="1">Callus</tissue>
    </source>
</reference>
<reference evidence="2" key="2">
    <citation type="submission" date="2018-02" db="UniProtKB">
        <authorList>
            <consortium name="EnsemblPlants"/>
        </authorList>
    </citation>
    <scope>IDENTIFICATION</scope>
    <source>
        <strain evidence="2">Williams 82</strain>
    </source>
</reference>
<dbReference type="PaxDb" id="3847-GLYMA14G39010.1"/>
<evidence type="ECO:0000313" key="3">
    <source>
        <dbReference type="Proteomes" id="UP000008827"/>
    </source>
</evidence>